<accession>A0ABP9RB12</accession>
<organism evidence="2 3">
    <name type="scientific">Pseudonocardia eucalypti</name>
    <dbReference type="NCBI Taxonomy" id="648755"/>
    <lineage>
        <taxon>Bacteria</taxon>
        <taxon>Bacillati</taxon>
        <taxon>Actinomycetota</taxon>
        <taxon>Actinomycetes</taxon>
        <taxon>Pseudonocardiales</taxon>
        <taxon>Pseudonocardiaceae</taxon>
        <taxon>Pseudonocardia</taxon>
    </lineage>
</organism>
<dbReference type="InterPro" id="IPR050464">
    <property type="entry name" value="Zeta_carotene_desat/Oxidored"/>
</dbReference>
<dbReference type="SUPFAM" id="SSF54373">
    <property type="entry name" value="FAD-linked reductases, C-terminal domain"/>
    <property type="match status" value="1"/>
</dbReference>
<evidence type="ECO:0000259" key="1">
    <source>
        <dbReference type="Pfam" id="PF01593"/>
    </source>
</evidence>
<evidence type="ECO:0000313" key="2">
    <source>
        <dbReference type="EMBL" id="GAA5174361.1"/>
    </source>
</evidence>
<feature type="domain" description="Amine oxidase" evidence="1">
    <location>
        <begin position="11"/>
        <end position="433"/>
    </location>
</feature>
<dbReference type="SUPFAM" id="SSF51905">
    <property type="entry name" value="FAD/NAD(P)-binding domain"/>
    <property type="match status" value="1"/>
</dbReference>
<dbReference type="InterPro" id="IPR002937">
    <property type="entry name" value="Amino_oxidase"/>
</dbReference>
<proteinExistence type="predicted"/>
<gene>
    <name evidence="2" type="primary">hemG_3</name>
    <name evidence="2" type="ORF">GCM10023321_78010</name>
</gene>
<sequence>MPTAAVVGAGLSGLTAAHRLSTAGWSVRVFEAAPRVGGRTVSDRIGGYLVDGGASALGASYRAYLDLVAEVGLTTVPSSPYIGIYRDGRIHHLRLDRLVRSALGTRVLSARAKLRAVRLAVDLVRARAAGYLDYSDMRRSAPLDTETARDYALRALDAELEEYLCGPVVRCMLIAGTDRVSRVELFSGLANIFSSRIHALVGGQGRLAEELAGRLDVALSDPVERVADLGHRVAVTHSGTADEFDACVVSAPLPVAREICPDRAAVLGPLHDALGYTQAITVAVGTRIAPDSPAMLVQMPAKEDPDIALLFLEHHKAPDRAPPGHGLIGCDWDTAAAEKWMGATDEEIVEHTLASLRRVFPELFAGAADPVELTHVTRWRHALPLTSVGAYRHIGEFNAALDPADRIQFAGDYMSAAGQNTAVEFGTRAAHNLLSR</sequence>
<dbReference type="InterPro" id="IPR036188">
    <property type="entry name" value="FAD/NAD-bd_sf"/>
</dbReference>
<dbReference type="RefSeq" id="WP_185062060.1">
    <property type="nucleotide sequence ID" value="NZ_BAABJP010000062.1"/>
</dbReference>
<dbReference type="Gene3D" id="3.50.50.60">
    <property type="entry name" value="FAD/NAD(P)-binding domain"/>
    <property type="match status" value="1"/>
</dbReference>
<comment type="caution">
    <text evidence="2">The sequence shown here is derived from an EMBL/GenBank/DDBJ whole genome shotgun (WGS) entry which is preliminary data.</text>
</comment>
<dbReference type="Proteomes" id="UP001428817">
    <property type="component" value="Unassembled WGS sequence"/>
</dbReference>
<dbReference type="PANTHER" id="PTHR42923">
    <property type="entry name" value="PROTOPORPHYRINOGEN OXIDASE"/>
    <property type="match status" value="1"/>
</dbReference>
<dbReference type="Pfam" id="PF01593">
    <property type="entry name" value="Amino_oxidase"/>
    <property type="match status" value="1"/>
</dbReference>
<name>A0ABP9RB12_9PSEU</name>
<dbReference type="EMBL" id="BAABJP010000062">
    <property type="protein sequence ID" value="GAA5174361.1"/>
    <property type="molecule type" value="Genomic_DNA"/>
</dbReference>
<evidence type="ECO:0000313" key="3">
    <source>
        <dbReference type="Proteomes" id="UP001428817"/>
    </source>
</evidence>
<reference evidence="3" key="1">
    <citation type="journal article" date="2019" name="Int. J. Syst. Evol. Microbiol.">
        <title>The Global Catalogue of Microorganisms (GCM) 10K type strain sequencing project: providing services to taxonomists for standard genome sequencing and annotation.</title>
        <authorList>
            <consortium name="The Broad Institute Genomics Platform"/>
            <consortium name="The Broad Institute Genome Sequencing Center for Infectious Disease"/>
            <person name="Wu L."/>
            <person name="Ma J."/>
        </authorList>
    </citation>
    <scope>NUCLEOTIDE SEQUENCE [LARGE SCALE GENOMIC DNA]</scope>
    <source>
        <strain evidence="3">JCM 18303</strain>
    </source>
</reference>
<keyword evidence="3" id="KW-1185">Reference proteome</keyword>
<protein>
    <submittedName>
        <fullName evidence="2">Protoporphyrinogen oxidase</fullName>
    </submittedName>
</protein>